<reference evidence="1" key="1">
    <citation type="submission" date="2023-05" db="EMBL/GenBank/DDBJ databases">
        <title>Nepenthes gracilis genome sequencing.</title>
        <authorList>
            <person name="Fukushima K."/>
        </authorList>
    </citation>
    <scope>NUCLEOTIDE SEQUENCE</scope>
    <source>
        <strain evidence="1">SING2019-196</strain>
    </source>
</reference>
<keyword evidence="2" id="KW-1185">Reference proteome</keyword>
<accession>A0AAD3SG14</accession>
<evidence type="ECO:0000313" key="2">
    <source>
        <dbReference type="Proteomes" id="UP001279734"/>
    </source>
</evidence>
<comment type="caution">
    <text evidence="1">The sequence shown here is derived from an EMBL/GenBank/DDBJ whole genome shotgun (WGS) entry which is preliminary data.</text>
</comment>
<dbReference type="EMBL" id="BSYO01000009">
    <property type="protein sequence ID" value="GMH10009.1"/>
    <property type="molecule type" value="Genomic_DNA"/>
</dbReference>
<proteinExistence type="predicted"/>
<protein>
    <submittedName>
        <fullName evidence="1">Uncharacterized protein</fullName>
    </submittedName>
</protein>
<sequence>MAVGFSSFEKRITSASLLLTEYTRIFYFSLLEDTVCLSNSSAESSRLRLPLFPLYHNFTKHYLSPALRGGSTSKLLPSYFALLELPLITLGKNALNVDSRFSFKAYMPTVATNMKDYLVTTYELCEDG</sequence>
<dbReference type="AlphaFoldDB" id="A0AAD3SG14"/>
<dbReference type="Proteomes" id="UP001279734">
    <property type="component" value="Unassembled WGS sequence"/>
</dbReference>
<organism evidence="1 2">
    <name type="scientific">Nepenthes gracilis</name>
    <name type="common">Slender pitcher plant</name>
    <dbReference type="NCBI Taxonomy" id="150966"/>
    <lineage>
        <taxon>Eukaryota</taxon>
        <taxon>Viridiplantae</taxon>
        <taxon>Streptophyta</taxon>
        <taxon>Embryophyta</taxon>
        <taxon>Tracheophyta</taxon>
        <taxon>Spermatophyta</taxon>
        <taxon>Magnoliopsida</taxon>
        <taxon>eudicotyledons</taxon>
        <taxon>Gunneridae</taxon>
        <taxon>Pentapetalae</taxon>
        <taxon>Caryophyllales</taxon>
        <taxon>Nepenthaceae</taxon>
        <taxon>Nepenthes</taxon>
    </lineage>
</organism>
<name>A0AAD3SG14_NEPGR</name>
<evidence type="ECO:0000313" key="1">
    <source>
        <dbReference type="EMBL" id="GMH10009.1"/>
    </source>
</evidence>
<gene>
    <name evidence="1" type="ORF">Nepgr_011850</name>
</gene>